<dbReference type="EMBL" id="CP002770">
    <property type="protein sequence ID" value="AEG16313.1"/>
    <property type="molecule type" value="Genomic_DNA"/>
</dbReference>
<dbReference type="InterPro" id="IPR004450">
    <property type="entry name" value="Thr_synthase-like"/>
</dbReference>
<dbReference type="PANTHER" id="PTHR43515">
    <property type="entry name" value="THREONINE SYNTHASE-LIKE 1"/>
    <property type="match status" value="1"/>
</dbReference>
<evidence type="ECO:0000259" key="13">
    <source>
        <dbReference type="Pfam" id="PF00291"/>
    </source>
</evidence>
<dbReference type="Gene3D" id="3.40.50.1100">
    <property type="match status" value="2"/>
</dbReference>
<evidence type="ECO:0000256" key="8">
    <source>
        <dbReference type="ARBA" id="ARBA00022697"/>
    </source>
</evidence>
<dbReference type="SUPFAM" id="SSF53686">
    <property type="entry name" value="Tryptophan synthase beta subunit-like PLP-dependent enzymes"/>
    <property type="match status" value="1"/>
</dbReference>
<dbReference type="GO" id="GO:0009088">
    <property type="term" value="P:threonine biosynthetic process"/>
    <property type="evidence" value="ECO:0007669"/>
    <property type="project" value="UniProtKB-UniRule"/>
</dbReference>
<dbReference type="GO" id="GO:0005737">
    <property type="term" value="C:cytoplasm"/>
    <property type="evidence" value="ECO:0007669"/>
    <property type="project" value="TreeGrafter"/>
</dbReference>
<reference evidence="16" key="1">
    <citation type="submission" date="2011-05" db="EMBL/GenBank/DDBJ databases">
        <title>Complete sequence of Desulfotomaculum kuznetsovii DSM 6115.</title>
        <authorList>
            <person name="Lucas S."/>
            <person name="Han J."/>
            <person name="Lapidus A."/>
            <person name="Cheng J.-F."/>
            <person name="Goodwin L."/>
            <person name="Pitluck S."/>
            <person name="Peters L."/>
            <person name="Mikhailova N."/>
            <person name="Lu M."/>
            <person name="Saunders E."/>
            <person name="Han C."/>
            <person name="Tapia R."/>
            <person name="Land M."/>
            <person name="Hauser L."/>
            <person name="Kyrpides N."/>
            <person name="Ivanova N."/>
            <person name="Pagani I."/>
            <person name="Nazina T."/>
            <person name="Ivanova A."/>
            <person name="Parshina S."/>
            <person name="Kuever J."/>
            <person name="Muyzer G."/>
            <person name="Plugge C."/>
            <person name="Stams A."/>
            <person name="Woyke T."/>
        </authorList>
    </citation>
    <scope>NUCLEOTIDE SEQUENCE [LARGE SCALE GENOMIC DNA]</scope>
    <source>
        <strain evidence="16">DSM 6115 / VKM B-1805 / 17</strain>
    </source>
</reference>
<evidence type="ECO:0000256" key="7">
    <source>
        <dbReference type="ARBA" id="ARBA00022605"/>
    </source>
</evidence>
<dbReference type="InterPro" id="IPR036052">
    <property type="entry name" value="TrpB-like_PALP_sf"/>
</dbReference>
<dbReference type="PANTHER" id="PTHR43515:SF1">
    <property type="entry name" value="THREONINE SYNTHASE-LIKE 1"/>
    <property type="match status" value="1"/>
</dbReference>
<evidence type="ECO:0000259" key="14">
    <source>
        <dbReference type="Pfam" id="PF14821"/>
    </source>
</evidence>
<sequence>MLYQSTRGNSQPVSAAGAIKLGIAPDGGLFVPDRPVFVTAGELALMAGMTYQERAASILQLFLTDFTSGEIRECVQGAYDREKFDVPEVAPLQKLDEHLYVLELWHGPTCAFKDMALQILPRLLPRAVKKTGEDREIAILVATSGDTGKAALEGFRDVPGTRIIVFFPARGVSEVQRLQMITQEGRNVHVVAVEGNFDQTQSGVKAIFTDPAVNAAIDRRGYRFSSANSINWGRLVPQIVYYFSAYADLLARGEIASGETVNFVVPTGNFGNILAAFYARRMGLPVKRLICAANRNNVLTDFIRTGTYDRTREFYRTISPSMDILISSNLERLLYEVTGGDAARVREWMGALQTAGRYQVDGETLEKIQAVFWSDFAGDPATMETIRNTYRQYGYLMDTHTAVGKYVYDRYVEATGDTGKTVIASTASPFKFNQSVATAILGEEAVRGKGEFELLETLSRATGLPIPKGLKNLDKKPVRHTLTVAPEEMKRVVQELLTGRN</sequence>
<dbReference type="GO" id="GO:0030170">
    <property type="term" value="F:pyridoxal phosphate binding"/>
    <property type="evidence" value="ECO:0007669"/>
    <property type="project" value="InterPro"/>
</dbReference>
<feature type="domain" description="Tryptophan synthase beta chain-like PALP" evidence="13">
    <location>
        <begin position="93"/>
        <end position="347"/>
    </location>
</feature>
<keyword evidence="9 12" id="KW-0663">Pyridoxal phosphate</keyword>
<proteinExistence type="inferred from homology"/>
<evidence type="ECO:0000256" key="11">
    <source>
        <dbReference type="NCBIfam" id="TIGR00260"/>
    </source>
</evidence>
<evidence type="ECO:0000256" key="12">
    <source>
        <dbReference type="PIRSR" id="PIRSR604450-51"/>
    </source>
</evidence>
<evidence type="ECO:0000313" key="15">
    <source>
        <dbReference type="EMBL" id="AEG16313.1"/>
    </source>
</evidence>
<evidence type="ECO:0000256" key="9">
    <source>
        <dbReference type="ARBA" id="ARBA00022898"/>
    </source>
</evidence>
<dbReference type="CDD" id="cd01560">
    <property type="entry name" value="Thr-synth_2"/>
    <property type="match status" value="1"/>
</dbReference>
<dbReference type="PROSITE" id="PS00165">
    <property type="entry name" value="DEHYDRATASE_SER_THR"/>
    <property type="match status" value="1"/>
</dbReference>
<evidence type="ECO:0000256" key="2">
    <source>
        <dbReference type="ARBA" id="ARBA00003648"/>
    </source>
</evidence>
<keyword evidence="16" id="KW-1185">Reference proteome</keyword>
<comment type="similarity">
    <text evidence="4">Belongs to the threonine synthase family.</text>
</comment>
<comment type="function">
    <text evidence="2">Catalyzes the gamma-elimination of phosphate from L-phosphohomoserine and the beta-addition of water to produce L-threonine.</text>
</comment>
<dbReference type="AlphaFoldDB" id="A0AAU8Q115"/>
<comment type="cofactor">
    <cofactor evidence="1 12">
        <name>pyridoxal 5'-phosphate</name>
        <dbReference type="ChEBI" id="CHEBI:597326"/>
    </cofactor>
</comment>
<dbReference type="InterPro" id="IPR001926">
    <property type="entry name" value="TrpB-like_PALP"/>
</dbReference>
<dbReference type="InterPro" id="IPR037158">
    <property type="entry name" value="Thr_synth_N_sf"/>
</dbReference>
<feature type="domain" description="Threonine synthase N-terminal" evidence="14">
    <location>
        <begin position="3"/>
        <end position="79"/>
    </location>
</feature>
<dbReference type="Pfam" id="PF24857">
    <property type="entry name" value="THR4_C"/>
    <property type="match status" value="1"/>
</dbReference>
<evidence type="ECO:0000313" key="16">
    <source>
        <dbReference type="Proteomes" id="UP000009229"/>
    </source>
</evidence>
<keyword evidence="15" id="KW-0456">Lyase</keyword>
<name>A0AAU8Q115_DESK7</name>
<dbReference type="Gene3D" id="3.90.1380.10">
    <property type="entry name" value="Threonine synthase, N-terminal domain"/>
    <property type="match status" value="1"/>
</dbReference>
<evidence type="ECO:0000256" key="5">
    <source>
        <dbReference type="ARBA" id="ARBA00013028"/>
    </source>
</evidence>
<dbReference type="Proteomes" id="UP000009229">
    <property type="component" value="Chromosome"/>
</dbReference>
<dbReference type="InterPro" id="IPR029144">
    <property type="entry name" value="Thr_synth_N"/>
</dbReference>
<dbReference type="KEGG" id="dku:Desku_2801"/>
<dbReference type="RefSeq" id="WP_013823824.1">
    <property type="nucleotide sequence ID" value="NC_015573.1"/>
</dbReference>
<evidence type="ECO:0000256" key="3">
    <source>
        <dbReference type="ARBA" id="ARBA00004979"/>
    </source>
</evidence>
<evidence type="ECO:0000256" key="4">
    <source>
        <dbReference type="ARBA" id="ARBA00005517"/>
    </source>
</evidence>
<dbReference type="Pfam" id="PF14821">
    <property type="entry name" value="Thr_synth_N"/>
    <property type="match status" value="1"/>
</dbReference>
<dbReference type="NCBIfam" id="TIGR00260">
    <property type="entry name" value="thrC"/>
    <property type="match status" value="1"/>
</dbReference>
<comment type="catalytic activity">
    <reaction evidence="10">
        <text>O-phospho-L-homoserine + H2O = L-threonine + phosphate</text>
        <dbReference type="Rhea" id="RHEA:10840"/>
        <dbReference type="ChEBI" id="CHEBI:15377"/>
        <dbReference type="ChEBI" id="CHEBI:43474"/>
        <dbReference type="ChEBI" id="CHEBI:57590"/>
        <dbReference type="ChEBI" id="CHEBI:57926"/>
        <dbReference type="EC" id="4.2.3.1"/>
    </reaction>
</comment>
<organism evidence="15 16">
    <name type="scientific">Desulfofundulus kuznetsovii (strain DSM 6115 / VKM B-1805 / 17)</name>
    <name type="common">Desulfotomaculum kuznetsovii</name>
    <dbReference type="NCBI Taxonomy" id="760568"/>
    <lineage>
        <taxon>Bacteria</taxon>
        <taxon>Bacillati</taxon>
        <taxon>Bacillota</taxon>
        <taxon>Clostridia</taxon>
        <taxon>Eubacteriales</taxon>
        <taxon>Peptococcaceae</taxon>
        <taxon>Desulfofundulus</taxon>
    </lineage>
</organism>
<keyword evidence="7" id="KW-0028">Amino-acid biosynthesis</keyword>
<protein>
    <recommendedName>
        <fullName evidence="6 11">Threonine synthase</fullName>
        <ecNumber evidence="5 11">4.2.3.1</ecNumber>
    </recommendedName>
</protein>
<evidence type="ECO:0000256" key="6">
    <source>
        <dbReference type="ARBA" id="ARBA00018679"/>
    </source>
</evidence>
<accession>A0AAU8Q115</accession>
<evidence type="ECO:0000256" key="10">
    <source>
        <dbReference type="ARBA" id="ARBA00049144"/>
    </source>
</evidence>
<dbReference type="EC" id="4.2.3.1" evidence="5 11"/>
<comment type="pathway">
    <text evidence="3">Amino-acid biosynthesis; L-threonine biosynthesis; L-threonine from L-aspartate: step 5/5.</text>
</comment>
<gene>
    <name evidence="15" type="ordered locus">Desku_2801</name>
</gene>
<keyword evidence="8" id="KW-0791">Threonine biosynthesis</keyword>
<dbReference type="Pfam" id="PF00291">
    <property type="entry name" value="PALP"/>
    <property type="match status" value="1"/>
</dbReference>
<evidence type="ECO:0000256" key="1">
    <source>
        <dbReference type="ARBA" id="ARBA00001933"/>
    </source>
</evidence>
<feature type="modified residue" description="N6-(pyridoxal phosphate)lysine" evidence="12">
    <location>
        <position position="113"/>
    </location>
</feature>
<dbReference type="InterPro" id="IPR000634">
    <property type="entry name" value="Ser/Thr_deHydtase_PyrdxlP-BS"/>
</dbReference>
<dbReference type="GO" id="GO:0004795">
    <property type="term" value="F:threonine synthase activity"/>
    <property type="evidence" value="ECO:0007669"/>
    <property type="project" value="UniProtKB-UniRule"/>
</dbReference>